<sequence length="565" mass="64855">MSQSTPPRFPCRTFLSSLVLCLPVALLYSQFLWNPVVFDDEYFFDGTIHNQYLDKVFSFDLRWLPYATLEWTRSLFGLDLIWFRVGNLALHLATTVALFIFLRRLFERIIPDNDESKETLSPHWLAFFGALIFALHPVSVYAAAYLVQRSTLMATLFALLTWRLFLEGLIRDNYRWLLASVVTYFLAVLSKEHAIMVPAVTIVLFLLINNQPIRQRLMLVWPTFVLYGLIGGFVVFQIKARHILGQAYEPIAANLMSSLGSGFDERLAYPLSMLTQSFLFFKYLWVWIAPSPAWMSVDIYQTFALRLWSWPEIAGLIGFVFYPIIAARLLGQRGINGLLGFSLLCPWLLFATELSTIRIQESFVLYRSYLWMAGAMAALPFLCQKLNAKQAIYALLFVVLFMMPLSWLRLRTFSHPLLLWDDAARLVEHNEEYYPGMERIFYNRGNAFNHQKQYFEAIEDYTKAIRLGRDSGYLAPYAYNNRGSAYLESHQYLQALGDFNKTIELEPKHTTAYLGKARALEALNQYVAAAQAYQQACSMGASSACQKTGQPAVPGKTLSEYLLQP</sequence>
<feature type="transmembrane region" description="Helical" evidence="4">
    <location>
        <begin position="267"/>
        <end position="288"/>
    </location>
</feature>
<dbReference type="PANTHER" id="PTHR44227:SF3">
    <property type="entry name" value="PROTEIN O-MANNOSYL-TRANSFERASE TMTC4"/>
    <property type="match status" value="1"/>
</dbReference>
<feature type="transmembrane region" description="Helical" evidence="4">
    <location>
        <begin position="182"/>
        <end position="207"/>
    </location>
</feature>
<dbReference type="PROSITE" id="PS50005">
    <property type="entry name" value="TPR"/>
    <property type="match status" value="2"/>
</dbReference>
<feature type="transmembrane region" description="Helical" evidence="4">
    <location>
        <begin position="219"/>
        <end position="238"/>
    </location>
</feature>
<keyword evidence="1" id="KW-0677">Repeat</keyword>
<keyword evidence="4" id="KW-1133">Transmembrane helix</keyword>
<name>A0A2S6H5L6_9GAMM</name>
<dbReference type="PROSITE" id="PS50293">
    <property type="entry name" value="TPR_REGION"/>
    <property type="match status" value="1"/>
</dbReference>
<dbReference type="Proteomes" id="UP000238071">
    <property type="component" value="Unassembled WGS sequence"/>
</dbReference>
<dbReference type="Pfam" id="PF13181">
    <property type="entry name" value="TPR_8"/>
    <property type="match status" value="1"/>
</dbReference>
<dbReference type="InterPro" id="IPR011990">
    <property type="entry name" value="TPR-like_helical_dom_sf"/>
</dbReference>
<keyword evidence="4" id="KW-0472">Membrane</keyword>
<feature type="transmembrane region" description="Helical" evidence="4">
    <location>
        <begin position="390"/>
        <end position="408"/>
    </location>
</feature>
<dbReference type="PANTHER" id="PTHR44227">
    <property type="match status" value="1"/>
</dbReference>
<evidence type="ECO:0000256" key="2">
    <source>
        <dbReference type="ARBA" id="ARBA00022803"/>
    </source>
</evidence>
<feature type="transmembrane region" description="Helical" evidence="4">
    <location>
        <begin position="12"/>
        <end position="33"/>
    </location>
</feature>
<evidence type="ECO:0000256" key="1">
    <source>
        <dbReference type="ARBA" id="ARBA00022737"/>
    </source>
</evidence>
<dbReference type="InterPro" id="IPR019734">
    <property type="entry name" value="TPR_rpt"/>
</dbReference>
<evidence type="ECO:0000313" key="5">
    <source>
        <dbReference type="EMBL" id="PPK72778.1"/>
    </source>
</evidence>
<accession>A0A2S6H5L6</accession>
<keyword evidence="2 3" id="KW-0802">TPR repeat</keyword>
<evidence type="ECO:0000256" key="4">
    <source>
        <dbReference type="SAM" id="Phobius"/>
    </source>
</evidence>
<feature type="repeat" description="TPR" evidence="3">
    <location>
        <begin position="438"/>
        <end position="471"/>
    </location>
</feature>
<dbReference type="AlphaFoldDB" id="A0A2S6H5L6"/>
<feature type="transmembrane region" description="Helical" evidence="4">
    <location>
        <begin position="81"/>
        <end position="102"/>
    </location>
</feature>
<gene>
    <name evidence="5" type="ORF">B0F88_103216</name>
</gene>
<keyword evidence="6" id="KW-1185">Reference proteome</keyword>
<dbReference type="SUPFAM" id="SSF48452">
    <property type="entry name" value="TPR-like"/>
    <property type="match status" value="1"/>
</dbReference>
<dbReference type="Pfam" id="PF13432">
    <property type="entry name" value="TPR_16"/>
    <property type="match status" value="1"/>
</dbReference>
<dbReference type="RefSeq" id="WP_146083317.1">
    <property type="nucleotide sequence ID" value="NZ_PTIY01000003.1"/>
</dbReference>
<feature type="transmembrane region" description="Helical" evidence="4">
    <location>
        <begin position="152"/>
        <end position="170"/>
    </location>
</feature>
<dbReference type="Gene3D" id="1.25.40.10">
    <property type="entry name" value="Tetratricopeptide repeat domain"/>
    <property type="match status" value="2"/>
</dbReference>
<evidence type="ECO:0000313" key="6">
    <source>
        <dbReference type="Proteomes" id="UP000238071"/>
    </source>
</evidence>
<dbReference type="OrthoDB" id="509324at2"/>
<proteinExistence type="predicted"/>
<evidence type="ECO:0000256" key="3">
    <source>
        <dbReference type="PROSITE-ProRule" id="PRU00339"/>
    </source>
</evidence>
<feature type="transmembrane region" description="Helical" evidence="4">
    <location>
        <begin position="308"/>
        <end position="330"/>
    </location>
</feature>
<dbReference type="SMART" id="SM00028">
    <property type="entry name" value="TPR"/>
    <property type="match status" value="3"/>
</dbReference>
<feature type="transmembrane region" description="Helical" evidence="4">
    <location>
        <begin position="123"/>
        <end position="146"/>
    </location>
</feature>
<organism evidence="5 6">
    <name type="scientific">Methylobacter tundripaludum</name>
    <dbReference type="NCBI Taxonomy" id="173365"/>
    <lineage>
        <taxon>Bacteria</taxon>
        <taxon>Pseudomonadati</taxon>
        <taxon>Pseudomonadota</taxon>
        <taxon>Gammaproteobacteria</taxon>
        <taxon>Methylococcales</taxon>
        <taxon>Methylococcaceae</taxon>
        <taxon>Methylobacter</taxon>
    </lineage>
</organism>
<feature type="repeat" description="TPR" evidence="3">
    <location>
        <begin position="476"/>
        <end position="509"/>
    </location>
</feature>
<protein>
    <submittedName>
        <fullName evidence="5">Tetratricopeptide repeat protein</fullName>
    </submittedName>
</protein>
<dbReference type="InterPro" id="IPR052346">
    <property type="entry name" value="O-mannosyl-transferase_TMTC"/>
</dbReference>
<feature type="transmembrane region" description="Helical" evidence="4">
    <location>
        <begin position="363"/>
        <end position="383"/>
    </location>
</feature>
<dbReference type="EMBL" id="PTIY01000003">
    <property type="protein sequence ID" value="PPK72778.1"/>
    <property type="molecule type" value="Genomic_DNA"/>
</dbReference>
<feature type="transmembrane region" description="Helical" evidence="4">
    <location>
        <begin position="337"/>
        <end position="357"/>
    </location>
</feature>
<comment type="caution">
    <text evidence="5">The sequence shown here is derived from an EMBL/GenBank/DDBJ whole genome shotgun (WGS) entry which is preliminary data.</text>
</comment>
<reference evidence="5 6" key="1">
    <citation type="submission" date="2018-02" db="EMBL/GenBank/DDBJ databases">
        <title>Subsurface microbial communities from deep shales in Ohio and West Virginia, USA.</title>
        <authorList>
            <person name="Wrighton K."/>
        </authorList>
    </citation>
    <scope>NUCLEOTIDE SEQUENCE [LARGE SCALE GENOMIC DNA]</scope>
    <source>
        <strain evidence="5 6">OWC-G53F</strain>
    </source>
</reference>
<keyword evidence="4" id="KW-0812">Transmembrane</keyword>